<dbReference type="AlphaFoldDB" id="A0A0U3HAA2"/>
<dbReference type="GO" id="GO:0003700">
    <property type="term" value="F:DNA-binding transcription factor activity"/>
    <property type="evidence" value="ECO:0007669"/>
    <property type="project" value="InterPro"/>
</dbReference>
<evidence type="ECO:0000313" key="4">
    <source>
        <dbReference type="Proteomes" id="UP000060043"/>
    </source>
</evidence>
<dbReference type="Pfam" id="PF01047">
    <property type="entry name" value="MarR"/>
    <property type="match status" value="1"/>
</dbReference>
<dbReference type="RefSeq" id="WP_011277396.1">
    <property type="nucleotide sequence ID" value="NZ_BHWZ01000001.1"/>
</dbReference>
<name>A0A0U3HAA2_9CREN</name>
<dbReference type="SUPFAM" id="SSF46785">
    <property type="entry name" value="Winged helix' DNA-binding domain"/>
    <property type="match status" value="1"/>
</dbReference>
<dbReference type="Proteomes" id="UP000060043">
    <property type="component" value="Chromosome"/>
</dbReference>
<reference evidence="4 5" key="1">
    <citation type="submission" date="2015-12" db="EMBL/GenBank/DDBJ databases">
        <title>A stable core within a dynamic pangenome in Sulfolobus acidocaldarius.</title>
        <authorList>
            <person name="Anderson R."/>
            <person name="Kouris A."/>
            <person name="Seward C."/>
            <person name="Campbell K."/>
            <person name="Whitaker R."/>
        </authorList>
    </citation>
    <scope>NUCLEOTIDE SEQUENCE [LARGE SCALE GENOMIC DNA]</scope>
    <source>
        <strain evidence="2 5">GG12-C01-09</strain>
        <strain evidence="3 4">NG05B_CO5_07</strain>
    </source>
</reference>
<proteinExistence type="predicted"/>
<gene>
    <name evidence="2" type="ORF">ATY89_03885</name>
    <name evidence="3" type="ORF">ATZ20_06910</name>
</gene>
<evidence type="ECO:0000259" key="1">
    <source>
        <dbReference type="Pfam" id="PF01047"/>
    </source>
</evidence>
<organism evidence="3 4">
    <name type="scientific">Sulfolobus acidocaldarius</name>
    <dbReference type="NCBI Taxonomy" id="2285"/>
    <lineage>
        <taxon>Archaea</taxon>
        <taxon>Thermoproteota</taxon>
        <taxon>Thermoprotei</taxon>
        <taxon>Sulfolobales</taxon>
        <taxon>Sulfolobaceae</taxon>
        <taxon>Sulfolobus</taxon>
    </lineage>
</organism>
<feature type="domain" description="HTH marR-type" evidence="1">
    <location>
        <begin position="18"/>
        <end position="61"/>
    </location>
</feature>
<dbReference type="Gene3D" id="1.10.10.10">
    <property type="entry name" value="Winged helix-like DNA-binding domain superfamily/Winged helix DNA-binding domain"/>
    <property type="match status" value="1"/>
</dbReference>
<evidence type="ECO:0000313" key="3">
    <source>
        <dbReference type="EMBL" id="ALU31887.1"/>
    </source>
</evidence>
<dbReference type="InterPro" id="IPR000835">
    <property type="entry name" value="HTH_MarR-typ"/>
</dbReference>
<sequence length="69" mass="7428">MERTKIGKNLDLLLSPPLRLLLLIYSLGEATVSQLIKESGGMSASTITKYVRQLEGLGLVSVELTSSPP</sequence>
<dbReference type="EMBL" id="CP013695">
    <property type="protein sequence ID" value="ALU31887.1"/>
    <property type="molecule type" value="Genomic_DNA"/>
</dbReference>
<dbReference type="GeneID" id="14551014"/>
<accession>A0A0U3HAA2</accession>
<evidence type="ECO:0000313" key="5">
    <source>
        <dbReference type="Proteomes" id="UP000065473"/>
    </source>
</evidence>
<protein>
    <submittedName>
        <fullName evidence="3">Conjugal transfer protein</fullName>
    </submittedName>
</protein>
<evidence type="ECO:0000313" key="2">
    <source>
        <dbReference type="EMBL" id="ALU29162.1"/>
    </source>
</evidence>
<dbReference type="Proteomes" id="UP000065473">
    <property type="component" value="Chromosome"/>
</dbReference>
<dbReference type="InterPro" id="IPR036388">
    <property type="entry name" value="WH-like_DNA-bd_sf"/>
</dbReference>
<dbReference type="EMBL" id="CP013694">
    <property type="protein sequence ID" value="ALU29162.1"/>
    <property type="molecule type" value="Genomic_DNA"/>
</dbReference>
<dbReference type="InterPro" id="IPR036390">
    <property type="entry name" value="WH_DNA-bd_sf"/>
</dbReference>